<gene>
    <name evidence="1" type="ORF">BKM03_25425</name>
</gene>
<organism evidence="1 2">
    <name type="scientific">Pseudomonas avellanae</name>
    <dbReference type="NCBI Taxonomy" id="46257"/>
    <lineage>
        <taxon>Bacteria</taxon>
        <taxon>Pseudomonadati</taxon>
        <taxon>Pseudomonadota</taxon>
        <taxon>Gammaproteobacteria</taxon>
        <taxon>Pseudomonadales</taxon>
        <taxon>Pseudomonadaceae</taxon>
        <taxon>Pseudomonas</taxon>
    </lineage>
</organism>
<name>A0AAD0GRZ4_9PSED</name>
<dbReference type="AlphaFoldDB" id="A0AAD0GRZ4"/>
<dbReference type="EMBL" id="CP026562">
    <property type="protein sequence ID" value="AVB22164.1"/>
    <property type="molecule type" value="Genomic_DNA"/>
</dbReference>
<evidence type="ECO:0000313" key="1">
    <source>
        <dbReference type="EMBL" id="AVB22164.1"/>
    </source>
</evidence>
<proteinExistence type="predicted"/>
<evidence type="ECO:0000313" key="2">
    <source>
        <dbReference type="Proteomes" id="UP000236903"/>
    </source>
</evidence>
<dbReference type="KEGG" id="pavl:BKM03_25425"/>
<accession>A0AAD0GRZ4</accession>
<protein>
    <submittedName>
        <fullName evidence="1">Uncharacterized protein</fullName>
    </submittedName>
</protein>
<sequence length="49" mass="5744">MKLEANRLQLPAYRLKLPRKVAVERRVAFNSRSKGPYHAGLEKPRRQRG</sequence>
<dbReference type="Proteomes" id="UP000236903">
    <property type="component" value="Chromosome"/>
</dbReference>
<reference evidence="1 2" key="1">
    <citation type="submission" date="2018-02" db="EMBL/GenBank/DDBJ databases">
        <title>Comparative genomics of Pseudomonas syringae.</title>
        <authorList>
            <person name="Hulin M.T."/>
        </authorList>
    </citation>
    <scope>NUCLEOTIDE SEQUENCE [LARGE SCALE GENOMIC DNA]</scope>
    <source>
        <strain evidence="1 2">R2leaf</strain>
    </source>
</reference>